<protein>
    <recommendedName>
        <fullName evidence="2">DUF8039 domain-containing protein</fullName>
    </recommendedName>
</protein>
<dbReference type="Pfam" id="PF26133">
    <property type="entry name" value="DUF8039"/>
    <property type="match status" value="1"/>
</dbReference>
<organism evidence="3 4">
    <name type="scientific">Saponaria officinalis</name>
    <name type="common">Common soapwort</name>
    <name type="synonym">Lychnis saponaria</name>
    <dbReference type="NCBI Taxonomy" id="3572"/>
    <lineage>
        <taxon>Eukaryota</taxon>
        <taxon>Viridiplantae</taxon>
        <taxon>Streptophyta</taxon>
        <taxon>Embryophyta</taxon>
        <taxon>Tracheophyta</taxon>
        <taxon>Spermatophyta</taxon>
        <taxon>Magnoliopsida</taxon>
        <taxon>eudicotyledons</taxon>
        <taxon>Gunneridae</taxon>
        <taxon>Pentapetalae</taxon>
        <taxon>Caryophyllales</taxon>
        <taxon>Caryophyllaceae</taxon>
        <taxon>Caryophylleae</taxon>
        <taxon>Saponaria</taxon>
    </lineage>
</organism>
<evidence type="ECO:0000259" key="2">
    <source>
        <dbReference type="Pfam" id="PF26133"/>
    </source>
</evidence>
<evidence type="ECO:0000313" key="4">
    <source>
        <dbReference type="Proteomes" id="UP001443914"/>
    </source>
</evidence>
<keyword evidence="4" id="KW-1185">Reference proteome</keyword>
<dbReference type="EMBL" id="JBDFQZ010000011">
    <property type="protein sequence ID" value="KAK9677213.1"/>
    <property type="molecule type" value="Genomic_DNA"/>
</dbReference>
<feature type="region of interest" description="Disordered" evidence="1">
    <location>
        <begin position="414"/>
        <end position="458"/>
    </location>
</feature>
<feature type="region of interest" description="Disordered" evidence="1">
    <location>
        <begin position="220"/>
        <end position="246"/>
    </location>
</feature>
<sequence>MEEENNVSKASSLQKPPPKKYKARGPTTGIKNKKKEDTKEPLHIEFDEFDNPIGPGKVSFATEMRVVARGIKITYGAWPNVPEGKKETIWLHVKKKFNIKDDSKRQVVLKIVGSRYKGFKTRLTRDYIYKKRKKRSIEERDEELEEEEELGEGEEEEEEVVDEVVEDDPCDKYGISKEDWKEFVKQRKDPKFQKHYESLVKTGDFVPSRSEDVLVKATGRKEHPGRARGVGSFVGNQKVFGKPPSRVPREKMYTAQEMDTLLEEVKKQTREEMKNVFLEMVKTCGLILPNAFEDEGASNSSPCRQDRTSCHSVDQKDHFDDLKDPISCRLGVHDGNTLIIVAEGMARPWRENIVVHHAPLSRDNVHVSIDKCFDSTAPLPVPWSGFATVGEAEGSFAQWPKKWVLLGQDELRSHKKLKTKQPSKDTKESHNKVEEKDEKKLKLINMGSHLNSKNGRTT</sequence>
<feature type="domain" description="DUF8039" evidence="2">
    <location>
        <begin position="318"/>
        <end position="405"/>
    </location>
</feature>
<feature type="compositionally biased region" description="Basic and acidic residues" evidence="1">
    <location>
        <begin position="422"/>
        <end position="441"/>
    </location>
</feature>
<reference evidence="3" key="1">
    <citation type="submission" date="2024-03" db="EMBL/GenBank/DDBJ databases">
        <title>WGS assembly of Saponaria officinalis var. Norfolk2.</title>
        <authorList>
            <person name="Jenkins J."/>
            <person name="Shu S."/>
            <person name="Grimwood J."/>
            <person name="Barry K."/>
            <person name="Goodstein D."/>
            <person name="Schmutz J."/>
            <person name="Leebens-Mack J."/>
            <person name="Osbourn A."/>
        </authorList>
    </citation>
    <scope>NUCLEOTIDE SEQUENCE [LARGE SCALE GENOMIC DNA]</scope>
    <source>
        <strain evidence="3">JIC</strain>
    </source>
</reference>
<dbReference type="PANTHER" id="PTHR33018:SF34">
    <property type="entry name" value="OS02G0472350 PROTEIN"/>
    <property type="match status" value="1"/>
</dbReference>
<comment type="caution">
    <text evidence="3">The sequence shown here is derived from an EMBL/GenBank/DDBJ whole genome shotgun (WGS) entry which is preliminary data.</text>
</comment>
<evidence type="ECO:0000256" key="1">
    <source>
        <dbReference type="SAM" id="MobiDB-lite"/>
    </source>
</evidence>
<feature type="compositionally biased region" description="Basic and acidic residues" evidence="1">
    <location>
        <begin position="34"/>
        <end position="46"/>
    </location>
</feature>
<feature type="compositionally biased region" description="Polar residues" evidence="1">
    <location>
        <begin position="448"/>
        <end position="458"/>
    </location>
</feature>
<dbReference type="AlphaFoldDB" id="A0AAW1HLG1"/>
<dbReference type="PANTHER" id="PTHR33018">
    <property type="entry name" value="OS10G0338966 PROTEIN-RELATED"/>
    <property type="match status" value="1"/>
</dbReference>
<accession>A0AAW1HLG1</accession>
<dbReference type="Proteomes" id="UP001443914">
    <property type="component" value="Unassembled WGS sequence"/>
</dbReference>
<name>A0AAW1HLG1_SAPOF</name>
<dbReference type="InterPro" id="IPR058352">
    <property type="entry name" value="DUF8039"/>
</dbReference>
<feature type="region of interest" description="Disordered" evidence="1">
    <location>
        <begin position="1"/>
        <end position="46"/>
    </location>
</feature>
<feature type="region of interest" description="Disordered" evidence="1">
    <location>
        <begin position="140"/>
        <end position="163"/>
    </location>
</feature>
<proteinExistence type="predicted"/>
<evidence type="ECO:0000313" key="3">
    <source>
        <dbReference type="EMBL" id="KAK9677213.1"/>
    </source>
</evidence>
<gene>
    <name evidence="3" type="ORF">RND81_11G128600</name>
</gene>